<organism evidence="1 2">
    <name type="scientific">Candidatus Eisenbergiella merdavium</name>
    <dbReference type="NCBI Taxonomy" id="2838551"/>
    <lineage>
        <taxon>Bacteria</taxon>
        <taxon>Bacillati</taxon>
        <taxon>Bacillota</taxon>
        <taxon>Clostridia</taxon>
        <taxon>Lachnospirales</taxon>
        <taxon>Lachnospiraceae</taxon>
        <taxon>Eisenbergiella</taxon>
    </lineage>
</organism>
<gene>
    <name evidence="1" type="ORF">H9761_05780</name>
</gene>
<dbReference type="InterPro" id="IPR043752">
    <property type="entry name" value="DUF5697"/>
</dbReference>
<evidence type="ECO:0000313" key="1">
    <source>
        <dbReference type="EMBL" id="HJC23198.1"/>
    </source>
</evidence>
<reference evidence="1" key="1">
    <citation type="journal article" date="2021" name="PeerJ">
        <title>Extensive microbial diversity within the chicken gut microbiome revealed by metagenomics and culture.</title>
        <authorList>
            <person name="Gilroy R."/>
            <person name="Ravi A."/>
            <person name="Getino M."/>
            <person name="Pursley I."/>
            <person name="Horton D.L."/>
            <person name="Alikhan N.F."/>
            <person name="Baker D."/>
            <person name="Gharbi K."/>
            <person name="Hall N."/>
            <person name="Watson M."/>
            <person name="Adriaenssens E.M."/>
            <person name="Foster-Nyarko E."/>
            <person name="Jarju S."/>
            <person name="Secka A."/>
            <person name="Antonio M."/>
            <person name="Oren A."/>
            <person name="Chaudhuri R.R."/>
            <person name="La Ragione R."/>
            <person name="Hildebrand F."/>
            <person name="Pallen M.J."/>
        </authorList>
    </citation>
    <scope>NUCLEOTIDE SEQUENCE</scope>
    <source>
        <strain evidence="1">USAMLcec2-132</strain>
    </source>
</reference>
<dbReference type="AlphaFoldDB" id="A0A9D2NE97"/>
<dbReference type="EMBL" id="DWWS01000021">
    <property type="protein sequence ID" value="HJC23198.1"/>
    <property type="molecule type" value="Genomic_DNA"/>
</dbReference>
<proteinExistence type="predicted"/>
<protein>
    <submittedName>
        <fullName evidence="1">Uncharacterized protein</fullName>
    </submittedName>
</protein>
<dbReference type="Pfam" id="PF18954">
    <property type="entry name" value="DUF5697"/>
    <property type="match status" value="1"/>
</dbReference>
<comment type="caution">
    <text evidence="1">The sequence shown here is derived from an EMBL/GenBank/DDBJ whole genome shotgun (WGS) entry which is preliminary data.</text>
</comment>
<evidence type="ECO:0000313" key="2">
    <source>
        <dbReference type="Proteomes" id="UP000823891"/>
    </source>
</evidence>
<sequence length="177" mass="20407">MAMTSLHPRQQAEIRHLLAMYQQLSTAQLLRFFPELSERRLLSLILQQEKRGRLHYNKETRVVQYSKDISPPSGMQQAVWVLLDFFPSVAYHTVSSYPFLLTFYTDTQAYDVIYIPPGQEILLSRILSNPPPEAPYRLAVISDPEQIPALTIPLLSAYCQVSPDGTVNYYQTEEEQE</sequence>
<reference evidence="1" key="2">
    <citation type="submission" date="2021-04" db="EMBL/GenBank/DDBJ databases">
        <authorList>
            <person name="Gilroy R."/>
        </authorList>
    </citation>
    <scope>NUCLEOTIDE SEQUENCE</scope>
    <source>
        <strain evidence="1">USAMLcec2-132</strain>
    </source>
</reference>
<dbReference type="Proteomes" id="UP000823891">
    <property type="component" value="Unassembled WGS sequence"/>
</dbReference>
<accession>A0A9D2NE97</accession>
<name>A0A9D2NE97_9FIRM</name>